<dbReference type="Gene3D" id="3.90.550.10">
    <property type="entry name" value="Spore Coat Polysaccharide Biosynthesis Protein SpsA, Chain A"/>
    <property type="match status" value="1"/>
</dbReference>
<dbReference type="InterPro" id="IPR029044">
    <property type="entry name" value="Nucleotide-diphossugar_trans"/>
</dbReference>
<feature type="domain" description="Glycosyltransferase 2-like" evidence="1">
    <location>
        <begin position="22"/>
        <end position="166"/>
    </location>
</feature>
<name>A0A2M8J3U6_9RHOB</name>
<dbReference type="EMBL" id="PGTB01000015">
    <property type="protein sequence ID" value="PJE37443.1"/>
    <property type="molecule type" value="Genomic_DNA"/>
</dbReference>
<dbReference type="AlphaFoldDB" id="A0A2M8J3U6"/>
<dbReference type="GO" id="GO:0016740">
    <property type="term" value="F:transferase activity"/>
    <property type="evidence" value="ECO:0007669"/>
    <property type="project" value="UniProtKB-KW"/>
</dbReference>
<protein>
    <submittedName>
        <fullName evidence="2">Glycosyltransferase family 2 protein</fullName>
    </submittedName>
</protein>
<dbReference type="Proteomes" id="UP000231553">
    <property type="component" value="Unassembled WGS sequence"/>
</dbReference>
<dbReference type="OrthoDB" id="5291101at2"/>
<dbReference type="Pfam" id="PF00535">
    <property type="entry name" value="Glycos_transf_2"/>
    <property type="match status" value="1"/>
</dbReference>
<evidence type="ECO:0000313" key="3">
    <source>
        <dbReference type="Proteomes" id="UP000231553"/>
    </source>
</evidence>
<evidence type="ECO:0000313" key="2">
    <source>
        <dbReference type="EMBL" id="PJE37443.1"/>
    </source>
</evidence>
<evidence type="ECO:0000259" key="1">
    <source>
        <dbReference type="Pfam" id="PF00535"/>
    </source>
</evidence>
<dbReference type="PANTHER" id="PTHR43685:SF12">
    <property type="entry name" value="GLYCOSYL TRANSFERASE FAMILY 2"/>
    <property type="match status" value="1"/>
</dbReference>
<reference evidence="2 3" key="1">
    <citation type="journal article" date="2018" name="Int. J. Syst. Evol. Microbiol.">
        <title>Pseudooceanicola lipolyticus sp. nov., a marine alphaproteobacterium, reclassification of Oceanicola flagellatus as Pseudooceanicola flagellatus comb. nov. and emended description of the genus Pseudooceanicola.</title>
        <authorList>
            <person name="Huang M.-M."/>
            <person name="Guo L.-L."/>
            <person name="Wu Y.-H."/>
            <person name="Lai Q.-L."/>
            <person name="Shao Z.-Z."/>
            <person name="Wang C.-S."/>
            <person name="Wu M."/>
            <person name="Xu X.-W."/>
        </authorList>
    </citation>
    <scope>NUCLEOTIDE SEQUENCE [LARGE SCALE GENOMIC DNA]</scope>
    <source>
        <strain evidence="2 3">157</strain>
    </source>
</reference>
<dbReference type="InterPro" id="IPR050834">
    <property type="entry name" value="Glycosyltransf_2"/>
</dbReference>
<dbReference type="PANTHER" id="PTHR43685">
    <property type="entry name" value="GLYCOSYLTRANSFERASE"/>
    <property type="match status" value="1"/>
</dbReference>
<organism evidence="2 3">
    <name type="scientific">Pseudooceanicola lipolyticus</name>
    <dbReference type="NCBI Taxonomy" id="2029104"/>
    <lineage>
        <taxon>Bacteria</taxon>
        <taxon>Pseudomonadati</taxon>
        <taxon>Pseudomonadota</taxon>
        <taxon>Alphaproteobacteria</taxon>
        <taxon>Rhodobacterales</taxon>
        <taxon>Paracoccaceae</taxon>
        <taxon>Pseudooceanicola</taxon>
    </lineage>
</organism>
<keyword evidence="2" id="KW-0808">Transferase</keyword>
<dbReference type="InterPro" id="IPR001173">
    <property type="entry name" value="Glyco_trans_2-like"/>
</dbReference>
<accession>A0A2M8J3U6</accession>
<gene>
    <name evidence="2" type="ORF">CVM52_07160</name>
</gene>
<dbReference type="SUPFAM" id="SSF53448">
    <property type="entry name" value="Nucleotide-diphospho-sugar transferases"/>
    <property type="match status" value="1"/>
</dbReference>
<comment type="caution">
    <text evidence="2">The sequence shown here is derived from an EMBL/GenBank/DDBJ whole genome shotgun (WGS) entry which is preliminary data.</text>
</comment>
<sequence length="300" mass="33097">MAGRLAGARHRRAAGMSAPRVSVILPAYNRADLVGRAIDSVLAQTWRDLELIVVDDCSTDDTRAALERYRDTPRVRLVFSDTNRGGSGARNLGIAHATGALIAFQDSDDIWLPHKLAAQVAALDGKPEAGLCYCGALHSAGNKSFYIPEPVFDRLEGDMSDEILRRNTTSTQTLLIRRAVLDQAGHFTEDLKRYQDWDLMIRVAQVTEFAFLPDPMVVICDTPGNISSVVLNDAICRAAILKRYPQHFARRPDLAARNHYIAGRILMKLGDKSAARQHLRAAFRLRPGARFGLALGRALI</sequence>
<dbReference type="CDD" id="cd00761">
    <property type="entry name" value="Glyco_tranf_GTA_type"/>
    <property type="match status" value="1"/>
</dbReference>
<proteinExistence type="predicted"/>
<keyword evidence="3" id="KW-1185">Reference proteome</keyword>